<reference evidence="3 4" key="1">
    <citation type="journal article" date="2020" name="Cell">
        <title>Large-Scale Comparative Analyses of Tick Genomes Elucidate Their Genetic Diversity and Vector Capacities.</title>
        <authorList>
            <consortium name="Tick Genome and Microbiome Consortium (TIGMIC)"/>
            <person name="Jia N."/>
            <person name="Wang J."/>
            <person name="Shi W."/>
            <person name="Du L."/>
            <person name="Sun Y."/>
            <person name="Zhan W."/>
            <person name="Jiang J.F."/>
            <person name="Wang Q."/>
            <person name="Zhang B."/>
            <person name="Ji P."/>
            <person name="Bell-Sakyi L."/>
            <person name="Cui X.M."/>
            <person name="Yuan T.T."/>
            <person name="Jiang B.G."/>
            <person name="Yang W.F."/>
            <person name="Lam T.T."/>
            <person name="Chang Q.C."/>
            <person name="Ding S.J."/>
            <person name="Wang X.J."/>
            <person name="Zhu J.G."/>
            <person name="Ruan X.D."/>
            <person name="Zhao L."/>
            <person name="Wei J.T."/>
            <person name="Ye R.Z."/>
            <person name="Que T.C."/>
            <person name="Du C.H."/>
            <person name="Zhou Y.H."/>
            <person name="Cheng J.X."/>
            <person name="Dai P.F."/>
            <person name="Guo W.B."/>
            <person name="Han X.H."/>
            <person name="Huang E.J."/>
            <person name="Li L.F."/>
            <person name="Wei W."/>
            <person name="Gao Y.C."/>
            <person name="Liu J.Z."/>
            <person name="Shao H.Z."/>
            <person name="Wang X."/>
            <person name="Wang C.C."/>
            <person name="Yang T.C."/>
            <person name="Huo Q.B."/>
            <person name="Li W."/>
            <person name="Chen H.Y."/>
            <person name="Chen S.E."/>
            <person name="Zhou L.G."/>
            <person name="Ni X.B."/>
            <person name="Tian J.H."/>
            <person name="Sheng Y."/>
            <person name="Liu T."/>
            <person name="Pan Y.S."/>
            <person name="Xia L.Y."/>
            <person name="Li J."/>
            <person name="Zhao F."/>
            <person name="Cao W.C."/>
        </authorList>
    </citation>
    <scope>NUCLEOTIDE SEQUENCE [LARGE SCALE GENOMIC DNA]</scope>
    <source>
        <strain evidence="3">HaeL-2018</strain>
    </source>
</reference>
<keyword evidence="1" id="KW-0175">Coiled coil</keyword>
<dbReference type="AlphaFoldDB" id="A0A9J6HE02"/>
<accession>A0A9J6HE02</accession>
<sequence>MWKELIAARGEAKGNKARVLRHRPLGSHGETTFANGAEYAGVCVNERLLSAEREIKTAAQKTASLEDDLNRAHRDAVLSSVDKTDAQGEGELKKT</sequence>
<evidence type="ECO:0000313" key="4">
    <source>
        <dbReference type="Proteomes" id="UP000821853"/>
    </source>
</evidence>
<name>A0A9J6HE02_HAELO</name>
<protein>
    <submittedName>
        <fullName evidence="3">Uncharacterized protein</fullName>
    </submittedName>
</protein>
<evidence type="ECO:0000256" key="1">
    <source>
        <dbReference type="SAM" id="Coils"/>
    </source>
</evidence>
<proteinExistence type="predicted"/>
<dbReference type="Gene3D" id="1.20.58.70">
    <property type="match status" value="1"/>
</dbReference>
<keyword evidence="4" id="KW-1185">Reference proteome</keyword>
<dbReference type="EMBL" id="JABSTR010003825">
    <property type="protein sequence ID" value="KAH9385077.1"/>
    <property type="molecule type" value="Genomic_DNA"/>
</dbReference>
<evidence type="ECO:0000256" key="2">
    <source>
        <dbReference type="SAM" id="MobiDB-lite"/>
    </source>
</evidence>
<feature type="region of interest" description="Disordered" evidence="2">
    <location>
        <begin position="76"/>
        <end position="95"/>
    </location>
</feature>
<comment type="caution">
    <text evidence="3">The sequence shown here is derived from an EMBL/GenBank/DDBJ whole genome shotgun (WGS) entry which is preliminary data.</text>
</comment>
<dbReference type="OrthoDB" id="6153032at2759"/>
<feature type="coiled-coil region" evidence="1">
    <location>
        <begin position="48"/>
        <end position="75"/>
    </location>
</feature>
<evidence type="ECO:0000313" key="3">
    <source>
        <dbReference type="EMBL" id="KAH9385077.1"/>
    </source>
</evidence>
<gene>
    <name evidence="3" type="ORF">HPB48_027112</name>
</gene>
<organism evidence="3 4">
    <name type="scientific">Haemaphysalis longicornis</name>
    <name type="common">Bush tick</name>
    <dbReference type="NCBI Taxonomy" id="44386"/>
    <lineage>
        <taxon>Eukaryota</taxon>
        <taxon>Metazoa</taxon>
        <taxon>Ecdysozoa</taxon>
        <taxon>Arthropoda</taxon>
        <taxon>Chelicerata</taxon>
        <taxon>Arachnida</taxon>
        <taxon>Acari</taxon>
        <taxon>Parasitiformes</taxon>
        <taxon>Ixodida</taxon>
        <taxon>Ixodoidea</taxon>
        <taxon>Ixodidae</taxon>
        <taxon>Haemaphysalinae</taxon>
        <taxon>Haemaphysalis</taxon>
    </lineage>
</organism>
<dbReference type="VEuPathDB" id="VectorBase:HLOH_054905"/>
<dbReference type="Proteomes" id="UP000821853">
    <property type="component" value="Unassembled WGS sequence"/>
</dbReference>